<accession>F8GQZ1</accession>
<reference evidence="1 2" key="1">
    <citation type="journal article" date="2011" name="J. Bacteriol.">
        <title>Complete genome sequence of the type strain Cupriavidus necator N-1.</title>
        <authorList>
            <person name="Poehlein A."/>
            <person name="Kusian B."/>
            <person name="Friedrich B."/>
            <person name="Daniel R."/>
            <person name="Bowien B."/>
        </authorList>
    </citation>
    <scope>NUCLEOTIDE SEQUENCE [LARGE SCALE GENOMIC DNA]</scope>
    <source>
        <strain evidence="2">ATCC 43291 / DSM 13513 / CCUG 52238 / LMG 8453 / N-1</strain>
    </source>
</reference>
<dbReference type="AlphaFoldDB" id="F8GQZ1"/>
<gene>
    <name evidence="1" type="ordered locus">CNE_2c05510</name>
</gene>
<sequence length="47" mass="4935">MWASHTPNGRVRVDEGEVVEVMQIEACPEGALSGGGGARRGLSLQLL</sequence>
<dbReference type="EMBL" id="CP002878">
    <property type="protein sequence ID" value="AEI79532.1"/>
    <property type="molecule type" value="Genomic_DNA"/>
</dbReference>
<evidence type="ECO:0000313" key="1">
    <source>
        <dbReference type="EMBL" id="AEI79532.1"/>
    </source>
</evidence>
<proteinExistence type="predicted"/>
<protein>
    <submittedName>
        <fullName evidence="1">Uncharacterized protein</fullName>
    </submittedName>
</protein>
<organism evidence="1 2">
    <name type="scientific">Cupriavidus necator (strain ATCC 43291 / DSM 13513 / CCUG 52238 / LMG 8453 / N-1)</name>
    <name type="common">Ralstonia eutropha</name>
    <dbReference type="NCBI Taxonomy" id="1042878"/>
    <lineage>
        <taxon>Bacteria</taxon>
        <taxon>Pseudomonadati</taxon>
        <taxon>Pseudomonadota</taxon>
        <taxon>Betaproteobacteria</taxon>
        <taxon>Burkholderiales</taxon>
        <taxon>Burkholderiaceae</taxon>
        <taxon>Cupriavidus</taxon>
    </lineage>
</organism>
<dbReference type="KEGG" id="cnc:CNE_2c05510"/>
<name>F8GQZ1_CUPNN</name>
<evidence type="ECO:0000313" key="2">
    <source>
        <dbReference type="Proteomes" id="UP000006798"/>
    </source>
</evidence>
<dbReference type="Proteomes" id="UP000006798">
    <property type="component" value="Chromosome 2"/>
</dbReference>
<dbReference type="HOGENOM" id="CLU_3167051_0_0_4"/>